<organism evidence="2">
    <name type="scientific">Rhodosorus marinus</name>
    <dbReference type="NCBI Taxonomy" id="101924"/>
    <lineage>
        <taxon>Eukaryota</taxon>
        <taxon>Rhodophyta</taxon>
        <taxon>Stylonematophyceae</taxon>
        <taxon>Stylonematales</taxon>
        <taxon>Stylonemataceae</taxon>
        <taxon>Rhodosorus</taxon>
    </lineage>
</organism>
<proteinExistence type="predicted"/>
<name>A0A7S3A1Z9_9RHOD</name>
<evidence type="ECO:0000313" key="2">
    <source>
        <dbReference type="EMBL" id="CAE0059132.1"/>
    </source>
</evidence>
<accession>A0A7S3A1Z9</accession>
<protein>
    <submittedName>
        <fullName evidence="2">Uncharacterized protein</fullName>
    </submittedName>
</protein>
<reference evidence="2" key="1">
    <citation type="submission" date="2021-01" db="EMBL/GenBank/DDBJ databases">
        <authorList>
            <person name="Corre E."/>
            <person name="Pelletier E."/>
            <person name="Niang G."/>
            <person name="Scheremetjew M."/>
            <person name="Finn R."/>
            <person name="Kale V."/>
            <person name="Holt S."/>
            <person name="Cochrane G."/>
            <person name="Meng A."/>
            <person name="Brown T."/>
            <person name="Cohen L."/>
        </authorList>
    </citation>
    <scope>NUCLEOTIDE SEQUENCE</scope>
    <source>
        <strain evidence="2">CCMP 769</strain>
    </source>
</reference>
<evidence type="ECO:0000313" key="1">
    <source>
        <dbReference type="EMBL" id="CAE0059129.1"/>
    </source>
</evidence>
<sequence>MWRFSTGHSKFYYYQRRLSAEEASAKLERPDRTTPFVKFWFLLMFDPVSVSSKGRIVAFAWRPCGETQILGVTTAEKDLDQRLHTCLLAILEHNPLDSRSCSLIPWWRMRLFPLRLK</sequence>
<gene>
    <name evidence="1" type="ORF">RMAR00112_LOCUS27194</name>
    <name evidence="2" type="ORF">RMAR00112_LOCUS27197</name>
</gene>
<dbReference type="AlphaFoldDB" id="A0A7S3A1Z9"/>
<dbReference type="EMBL" id="HBHW01035405">
    <property type="protein sequence ID" value="CAE0059132.1"/>
    <property type="molecule type" value="Transcribed_RNA"/>
</dbReference>
<dbReference type="EMBL" id="HBHW01035402">
    <property type="protein sequence ID" value="CAE0059129.1"/>
    <property type="molecule type" value="Transcribed_RNA"/>
</dbReference>